<name>A0AC61RCZ0_9BACT</name>
<organism evidence="1 2">
    <name type="scientific">Lepagella muris</name>
    <dbReference type="NCBI Taxonomy" id="3032870"/>
    <lineage>
        <taxon>Bacteria</taxon>
        <taxon>Pseudomonadati</taxon>
        <taxon>Bacteroidota</taxon>
        <taxon>Bacteroidia</taxon>
        <taxon>Bacteroidales</taxon>
        <taxon>Muribaculaceae</taxon>
        <taxon>Lepagella</taxon>
    </lineage>
</organism>
<keyword evidence="1" id="KW-0406">Ion transport</keyword>
<sequence>MSVSLQKTLHALSVRLRHFFHIISNIRPIVWIALYVSLIPIFAYFYSQLPDCQFRAPDGADRDYGAWLYYSIVTITTLGFGDYTPAHGLAQTVTAVEVMCGMLTLGFFLNAVGSMKSEIDVEAELEKQRRVHYAVEKEKLMKSIPGVMRNIKTFLAYCYAVTTPLSKRQGDTPDYNPQFSLDDMKDMALPTGLSFDMSKRPAVERLMKSASHTSLCLDSLEARVDLTLWSGLLDNCFAFVANWQMFSAVDSFGNISSDHVPEDVGELYHFIKENADIAMHLEEELTSLVKAG</sequence>
<dbReference type="EMBL" id="SRYB01000018">
    <property type="protein sequence ID" value="TGY77970.1"/>
    <property type="molecule type" value="Genomic_DNA"/>
</dbReference>
<protein>
    <submittedName>
        <fullName evidence="1">Two pore domain potassium channel family protein</fullName>
    </submittedName>
</protein>
<gene>
    <name evidence="1" type="ORF">E5331_12380</name>
</gene>
<evidence type="ECO:0000313" key="1">
    <source>
        <dbReference type="EMBL" id="TGY77970.1"/>
    </source>
</evidence>
<accession>A0AC61RCZ0</accession>
<evidence type="ECO:0000313" key="2">
    <source>
        <dbReference type="Proteomes" id="UP000306319"/>
    </source>
</evidence>
<keyword evidence="1" id="KW-0813">Transport</keyword>
<comment type="caution">
    <text evidence="1">The sequence shown here is derived from an EMBL/GenBank/DDBJ whole genome shotgun (WGS) entry which is preliminary data.</text>
</comment>
<keyword evidence="2" id="KW-1185">Reference proteome</keyword>
<reference evidence="1" key="1">
    <citation type="submission" date="2019-04" db="EMBL/GenBank/DDBJ databases">
        <title>Microbes associate with the intestines of laboratory mice.</title>
        <authorList>
            <person name="Navarre W."/>
            <person name="Wong E."/>
            <person name="Huang K."/>
            <person name="Tropini C."/>
            <person name="Ng K."/>
            <person name="Yu B."/>
        </authorList>
    </citation>
    <scope>NUCLEOTIDE SEQUENCE</scope>
    <source>
        <strain evidence="1">NM04_E33</strain>
    </source>
</reference>
<keyword evidence="1" id="KW-0407">Ion channel</keyword>
<dbReference type="Proteomes" id="UP000306319">
    <property type="component" value="Unassembled WGS sequence"/>
</dbReference>
<proteinExistence type="predicted"/>